<evidence type="ECO:0000256" key="4">
    <source>
        <dbReference type="ARBA" id="ARBA00022842"/>
    </source>
</evidence>
<dbReference type="eggNOG" id="COG3394">
    <property type="taxonomic scope" value="Bacteria"/>
</dbReference>
<dbReference type="AlphaFoldDB" id="E7G5T1"/>
<comment type="caution">
    <text evidence="6">The sequence shown here is derived from an EMBL/GenBank/DDBJ whole genome shotgun (WGS) entry which is preliminary data.</text>
</comment>
<dbReference type="GO" id="GO:0019213">
    <property type="term" value="F:deacetylase activity"/>
    <property type="evidence" value="ECO:0007669"/>
    <property type="project" value="TreeGrafter"/>
</dbReference>
<dbReference type="CDD" id="cd10805">
    <property type="entry name" value="YdjC_like_1"/>
    <property type="match status" value="1"/>
</dbReference>
<dbReference type="PANTHER" id="PTHR31609:SF1">
    <property type="entry name" value="CARBOHYDRATE DEACETYLASE"/>
    <property type="match status" value="1"/>
</dbReference>
<keyword evidence="2" id="KW-0479">Metal-binding</keyword>
<accession>E7G5T1</accession>
<dbReference type="InterPro" id="IPR006879">
    <property type="entry name" value="YdjC-like"/>
</dbReference>
<keyword evidence="5" id="KW-0119">Carbohydrate metabolism</keyword>
<name>E7G5T1_9FIRM</name>
<evidence type="ECO:0000313" key="6">
    <source>
        <dbReference type="EMBL" id="EFW06582.1"/>
    </source>
</evidence>
<keyword evidence="4" id="KW-0460">Magnesium</keyword>
<dbReference type="HOGENOM" id="CLU_064244_4_0_9"/>
<dbReference type="Proteomes" id="UP000003157">
    <property type="component" value="Unassembled WGS sequence"/>
</dbReference>
<sequence length="265" mass="30588">MIQLLVQSDDYGITPGVSAGIREGIQNGIIRNTGIFINMPCSYQAAQDIKNMDVCLGIDINYVCGKPVSDPKLIPHLVDENGDFYKSTDISQKHKIVSYENLITTFEIDPYPYHEIYLETENQVKRFIEIIGRLPEYIHPHSLLTPNTYKAAQKIAQKYGIYHSMDMMLHYPCLPTTFMGTKGSNLQDQIDIDITKHLLEDDLPVLKNNQTYYYIGHCGYIDYQLFEETTLTLRRIKDLQAMLDKDIISYIHNHDIKLITYKNLK</sequence>
<dbReference type="RefSeq" id="WP_008787247.1">
    <property type="nucleotide sequence ID" value="NZ_AKCB01000001.1"/>
</dbReference>
<evidence type="ECO:0000256" key="5">
    <source>
        <dbReference type="ARBA" id="ARBA00023277"/>
    </source>
</evidence>
<dbReference type="GeneID" id="78229455"/>
<dbReference type="GO" id="GO:0046872">
    <property type="term" value="F:metal ion binding"/>
    <property type="evidence" value="ECO:0007669"/>
    <property type="project" value="UniProtKB-KW"/>
</dbReference>
<keyword evidence="7" id="KW-1185">Reference proteome</keyword>
<dbReference type="SUPFAM" id="SSF88713">
    <property type="entry name" value="Glycoside hydrolase/deacetylase"/>
    <property type="match status" value="1"/>
</dbReference>
<dbReference type="GO" id="GO:0016787">
    <property type="term" value="F:hydrolase activity"/>
    <property type="evidence" value="ECO:0007669"/>
    <property type="project" value="UniProtKB-KW"/>
</dbReference>
<evidence type="ECO:0000256" key="2">
    <source>
        <dbReference type="ARBA" id="ARBA00022723"/>
    </source>
</evidence>
<dbReference type="OrthoDB" id="9774177at2"/>
<dbReference type="Gene3D" id="3.20.20.370">
    <property type="entry name" value="Glycoside hydrolase/deacetylase"/>
    <property type="match status" value="1"/>
</dbReference>
<dbReference type="InterPro" id="IPR011330">
    <property type="entry name" value="Glyco_hydro/deAcase_b/a-brl"/>
</dbReference>
<evidence type="ECO:0000256" key="3">
    <source>
        <dbReference type="ARBA" id="ARBA00022801"/>
    </source>
</evidence>
<organism evidence="6 7">
    <name type="scientific">Coprobacillus cateniformis</name>
    <dbReference type="NCBI Taxonomy" id="100884"/>
    <lineage>
        <taxon>Bacteria</taxon>
        <taxon>Bacillati</taxon>
        <taxon>Bacillota</taxon>
        <taxon>Erysipelotrichia</taxon>
        <taxon>Erysipelotrichales</taxon>
        <taxon>Coprobacillaceae</taxon>
        <taxon>Coprobacillus</taxon>
    </lineage>
</organism>
<dbReference type="STRING" id="100884.GCA_000269565_01582"/>
<comment type="cofactor">
    <cofactor evidence="1">
        <name>Mg(2+)</name>
        <dbReference type="ChEBI" id="CHEBI:18420"/>
    </cofactor>
</comment>
<dbReference type="GO" id="GO:0005975">
    <property type="term" value="P:carbohydrate metabolic process"/>
    <property type="evidence" value="ECO:0007669"/>
    <property type="project" value="InterPro"/>
</dbReference>
<evidence type="ECO:0000313" key="7">
    <source>
        <dbReference type="Proteomes" id="UP000003157"/>
    </source>
</evidence>
<reference evidence="6 7" key="1">
    <citation type="submission" date="2010-12" db="EMBL/GenBank/DDBJ databases">
        <title>The Genome Sequence of Coprobacillus sp. strain 29_1.</title>
        <authorList>
            <consortium name="The Broad Institute Genome Sequencing Platform"/>
            <person name="Earl A."/>
            <person name="Ward D."/>
            <person name="Feldgarden M."/>
            <person name="Gevers D."/>
            <person name="Daigneault M."/>
            <person name="Sibley C.D."/>
            <person name="White A."/>
            <person name="Strauss J."/>
            <person name="Allen-Vercoe E."/>
            <person name="Young S.K."/>
            <person name="Zeng Q."/>
            <person name="Gargeya S."/>
            <person name="Fitzgerald M."/>
            <person name="Haas B."/>
            <person name="Abouelleil A."/>
            <person name="Alvarado L."/>
            <person name="Arachchi H.M."/>
            <person name="Berlin A."/>
            <person name="Brown A."/>
            <person name="Chapman S.B."/>
            <person name="Chen Z."/>
            <person name="Dunbar C."/>
            <person name="Freedman E."/>
            <person name="Gearin G."/>
            <person name="Gellesch M."/>
            <person name="Goldberg J."/>
            <person name="Griggs A."/>
            <person name="Gujja S."/>
            <person name="Heilman E."/>
            <person name="Heiman D."/>
            <person name="Howarth C."/>
            <person name="Larson L."/>
            <person name="Lui A."/>
            <person name="MacDonald P.J.P."/>
            <person name="Mehta T."/>
            <person name="Montmayeur A."/>
            <person name="Murphy C."/>
            <person name="Neiman D."/>
            <person name="Pearson M."/>
            <person name="Priest M."/>
            <person name="Roberts A."/>
            <person name="Saif S."/>
            <person name="Shea T."/>
            <person name="Shenoy N."/>
            <person name="Sisk P."/>
            <person name="Stolte C."/>
            <person name="Sykes S."/>
            <person name="White J."/>
            <person name="Yandava C."/>
            <person name="Nusbaum C."/>
            <person name="Birren B."/>
        </authorList>
    </citation>
    <scope>NUCLEOTIDE SEQUENCE [LARGE SCALE GENOMIC DNA]</scope>
    <source>
        <strain evidence="6 7">29_1</strain>
    </source>
</reference>
<evidence type="ECO:0008006" key="8">
    <source>
        <dbReference type="Google" id="ProtNLM"/>
    </source>
</evidence>
<dbReference type="PANTHER" id="PTHR31609">
    <property type="entry name" value="YDJC DEACETYLASE FAMILY MEMBER"/>
    <property type="match status" value="1"/>
</dbReference>
<evidence type="ECO:0000256" key="1">
    <source>
        <dbReference type="ARBA" id="ARBA00001946"/>
    </source>
</evidence>
<dbReference type="EMBL" id="ADKX01000001">
    <property type="protein sequence ID" value="EFW06582.1"/>
    <property type="molecule type" value="Genomic_DNA"/>
</dbReference>
<proteinExistence type="predicted"/>
<gene>
    <name evidence="6" type="ORF">HMPREF9488_00119</name>
</gene>
<dbReference type="Pfam" id="PF04794">
    <property type="entry name" value="YdjC"/>
    <property type="match status" value="1"/>
</dbReference>
<keyword evidence="3" id="KW-0378">Hydrolase</keyword>
<protein>
    <recommendedName>
        <fullName evidence="8">YdjC family protein</fullName>
    </recommendedName>
</protein>